<protein>
    <submittedName>
        <fullName evidence="1">Uncharacterized protein</fullName>
    </submittedName>
</protein>
<dbReference type="RefSeq" id="WP_378018757.1">
    <property type="nucleotide sequence ID" value="NZ_JBHSKT010000018.1"/>
</dbReference>
<dbReference type="EMBL" id="JBHSKT010000018">
    <property type="protein sequence ID" value="MFC5272398.1"/>
    <property type="molecule type" value="Genomic_DNA"/>
</dbReference>
<gene>
    <name evidence="1" type="ORF">ACFPIB_17415</name>
</gene>
<evidence type="ECO:0000313" key="2">
    <source>
        <dbReference type="Proteomes" id="UP001596161"/>
    </source>
</evidence>
<keyword evidence="2" id="KW-1185">Reference proteome</keyword>
<name>A0ABW0EGK0_9BACT</name>
<organism evidence="1 2">
    <name type="scientific">Adhaeribacter terreus</name>
    <dbReference type="NCBI Taxonomy" id="529703"/>
    <lineage>
        <taxon>Bacteria</taxon>
        <taxon>Pseudomonadati</taxon>
        <taxon>Bacteroidota</taxon>
        <taxon>Cytophagia</taxon>
        <taxon>Cytophagales</taxon>
        <taxon>Hymenobacteraceae</taxon>
        <taxon>Adhaeribacter</taxon>
    </lineage>
</organism>
<sequence>MKLFFAALKFISLKDFKDESIELVPGLLLTQSPKVKREILSEKNRAIIGVIDSNFIQQSDALLYYKFEENDDLFAGLTNLLILETVLKAISNV</sequence>
<reference evidence="2" key="1">
    <citation type="journal article" date="2019" name="Int. J. Syst. Evol. Microbiol.">
        <title>The Global Catalogue of Microorganisms (GCM) 10K type strain sequencing project: providing services to taxonomists for standard genome sequencing and annotation.</title>
        <authorList>
            <consortium name="The Broad Institute Genomics Platform"/>
            <consortium name="The Broad Institute Genome Sequencing Center for Infectious Disease"/>
            <person name="Wu L."/>
            <person name="Ma J."/>
        </authorList>
    </citation>
    <scope>NUCLEOTIDE SEQUENCE [LARGE SCALE GENOMIC DNA]</scope>
    <source>
        <strain evidence="2">KACC 12602</strain>
    </source>
</reference>
<evidence type="ECO:0000313" key="1">
    <source>
        <dbReference type="EMBL" id="MFC5272398.1"/>
    </source>
</evidence>
<dbReference type="Proteomes" id="UP001596161">
    <property type="component" value="Unassembled WGS sequence"/>
</dbReference>
<comment type="caution">
    <text evidence="1">The sequence shown here is derived from an EMBL/GenBank/DDBJ whole genome shotgun (WGS) entry which is preliminary data.</text>
</comment>
<proteinExistence type="predicted"/>
<accession>A0ABW0EGK0</accession>